<feature type="compositionally biased region" description="Low complexity" evidence="8">
    <location>
        <begin position="297"/>
        <end position="312"/>
    </location>
</feature>
<feature type="domain" description="WH2" evidence="11">
    <location>
        <begin position="442"/>
        <end position="459"/>
    </location>
</feature>
<evidence type="ECO:0000256" key="1">
    <source>
        <dbReference type="ARBA" id="ARBA00004123"/>
    </source>
</evidence>
<feature type="compositionally biased region" description="Basic residues" evidence="8">
    <location>
        <begin position="198"/>
        <end position="212"/>
    </location>
</feature>
<dbReference type="PROSITE" id="PS50108">
    <property type="entry name" value="CRIB"/>
    <property type="match status" value="1"/>
</dbReference>
<gene>
    <name evidence="13" type="primary">LOC108628495</name>
</gene>
<feature type="compositionally biased region" description="Acidic residues" evidence="8">
    <location>
        <begin position="527"/>
        <end position="541"/>
    </location>
</feature>
<dbReference type="PROSITE" id="PS50229">
    <property type="entry name" value="WH1"/>
    <property type="match status" value="1"/>
</dbReference>
<dbReference type="GO" id="GO:0007015">
    <property type="term" value="P:actin filament organization"/>
    <property type="evidence" value="ECO:0007669"/>
    <property type="project" value="InterPro"/>
</dbReference>
<evidence type="ECO:0000259" key="9">
    <source>
        <dbReference type="PROSITE" id="PS50108"/>
    </source>
</evidence>
<evidence type="ECO:0000256" key="3">
    <source>
        <dbReference type="ARBA" id="ARBA00022490"/>
    </source>
</evidence>
<reference evidence="13" key="1">
    <citation type="submission" date="2025-08" db="UniProtKB">
        <authorList>
            <consortium name="RefSeq"/>
        </authorList>
    </citation>
    <scope>IDENTIFICATION</scope>
    <source>
        <tissue evidence="13">Whole body</tissue>
    </source>
</reference>
<dbReference type="Pfam" id="PF02205">
    <property type="entry name" value="WH2"/>
    <property type="match status" value="2"/>
</dbReference>
<dbReference type="InterPro" id="IPR000697">
    <property type="entry name" value="WH1/EVH1_dom"/>
</dbReference>
<feature type="region of interest" description="Disordered" evidence="8">
    <location>
        <begin position="139"/>
        <end position="228"/>
    </location>
</feature>
<dbReference type="GO" id="GO:0003779">
    <property type="term" value="F:actin binding"/>
    <property type="evidence" value="ECO:0007669"/>
    <property type="project" value="InterPro"/>
</dbReference>
<dbReference type="PANTHER" id="PTHR11202">
    <property type="entry name" value="SPROUTY-RELATED, EVH1 DOMAIN-CONTAINING PROTEIN FAMILY MEMBER"/>
    <property type="match status" value="1"/>
</dbReference>
<dbReference type="SMART" id="SM00246">
    <property type="entry name" value="WH2"/>
    <property type="match status" value="2"/>
</dbReference>
<dbReference type="Pfam" id="PF00786">
    <property type="entry name" value="PBD"/>
    <property type="match status" value="1"/>
</dbReference>
<dbReference type="SMART" id="SM00461">
    <property type="entry name" value="WH1"/>
    <property type="match status" value="1"/>
</dbReference>
<evidence type="ECO:0000256" key="6">
    <source>
        <dbReference type="ARBA" id="ARBA00023212"/>
    </source>
</evidence>
<evidence type="ECO:0000313" key="13">
    <source>
        <dbReference type="RefSeq" id="XP_026672345.1"/>
    </source>
</evidence>
<dbReference type="InterPro" id="IPR003124">
    <property type="entry name" value="WH2_dom"/>
</dbReference>
<dbReference type="Gene3D" id="2.30.29.30">
    <property type="entry name" value="Pleckstrin-homology domain (PH domain)/Phosphotyrosine-binding domain (PTB)"/>
    <property type="match status" value="1"/>
</dbReference>
<evidence type="ECO:0000256" key="8">
    <source>
        <dbReference type="SAM" id="MobiDB-lite"/>
    </source>
</evidence>
<feature type="region of interest" description="Disordered" evidence="8">
    <location>
        <begin position="288"/>
        <end position="437"/>
    </location>
</feature>
<feature type="compositionally biased region" description="Pro residues" evidence="8">
    <location>
        <begin position="360"/>
        <end position="392"/>
    </location>
</feature>
<feature type="domain" description="WH2" evidence="11">
    <location>
        <begin position="474"/>
        <end position="491"/>
    </location>
</feature>
<accession>A0AAJ7S6F5</accession>
<feature type="domain" description="CRIB" evidence="9">
    <location>
        <begin position="217"/>
        <end position="230"/>
    </location>
</feature>
<dbReference type="GeneID" id="108628495"/>
<keyword evidence="7" id="KW-0539">Nucleus</keyword>
<dbReference type="InterPro" id="IPR000095">
    <property type="entry name" value="CRIB_dom"/>
</dbReference>
<dbReference type="InterPro" id="IPR011993">
    <property type="entry name" value="PH-like_dom_sf"/>
</dbReference>
<feature type="compositionally biased region" description="Pro residues" evidence="8">
    <location>
        <begin position="342"/>
        <end position="352"/>
    </location>
</feature>
<dbReference type="GO" id="GO:0005634">
    <property type="term" value="C:nucleus"/>
    <property type="evidence" value="ECO:0007669"/>
    <property type="project" value="UniProtKB-SubCell"/>
</dbReference>
<dbReference type="Gene3D" id="6.10.280.150">
    <property type="match status" value="1"/>
</dbReference>
<evidence type="ECO:0000256" key="5">
    <source>
        <dbReference type="ARBA" id="ARBA00022737"/>
    </source>
</evidence>
<keyword evidence="3" id="KW-0963">Cytoplasm</keyword>
<keyword evidence="4" id="KW-0597">Phosphoprotein</keyword>
<dbReference type="InterPro" id="IPR011026">
    <property type="entry name" value="WAS_C"/>
</dbReference>
<feature type="region of interest" description="Disordered" evidence="8">
    <location>
        <begin position="451"/>
        <end position="473"/>
    </location>
</feature>
<dbReference type="Pfam" id="PF00568">
    <property type="entry name" value="WH1"/>
    <property type="match status" value="1"/>
</dbReference>
<evidence type="ECO:0000313" key="12">
    <source>
        <dbReference type="Proteomes" id="UP000694925"/>
    </source>
</evidence>
<proteinExistence type="predicted"/>
<dbReference type="InterPro" id="IPR033927">
    <property type="entry name" value="WASPfam_EVH1"/>
</dbReference>
<comment type="subcellular location">
    <subcellularLocation>
        <location evidence="2">Cytoplasm</location>
        <location evidence="2">Cytoskeleton</location>
    </subcellularLocation>
    <subcellularLocation>
        <location evidence="1">Nucleus</location>
    </subcellularLocation>
</comment>
<dbReference type="PROSITE" id="PS51082">
    <property type="entry name" value="WH2"/>
    <property type="match status" value="2"/>
</dbReference>
<dbReference type="RefSeq" id="XP_026672345.1">
    <property type="nucleotide sequence ID" value="XM_026816544.1"/>
</dbReference>
<evidence type="ECO:0000256" key="4">
    <source>
        <dbReference type="ARBA" id="ARBA00022553"/>
    </source>
</evidence>
<dbReference type="SUPFAM" id="SSF47912">
    <property type="entry name" value="Wiscott-Aldrich syndrome protein, WASP, C-terminal domain"/>
    <property type="match status" value="2"/>
</dbReference>
<evidence type="ECO:0000256" key="2">
    <source>
        <dbReference type="ARBA" id="ARBA00004245"/>
    </source>
</evidence>
<dbReference type="InterPro" id="IPR036936">
    <property type="entry name" value="CRIB_dom_sf"/>
</dbReference>
<dbReference type="FunFam" id="2.30.29.30:FF:000130">
    <property type="entry name" value="neural Wiskott-Aldrich syndrome protein"/>
    <property type="match status" value="1"/>
</dbReference>
<protein>
    <submittedName>
        <fullName evidence="13">Neural Wiskott-Aldrich syndrome protein-like</fullName>
    </submittedName>
</protein>
<dbReference type="KEGG" id="ccal:108628495"/>
<dbReference type="AlphaFoldDB" id="A0AAJ7S6F5"/>
<organism evidence="12 13">
    <name type="scientific">Ceratina calcarata</name>
    <dbReference type="NCBI Taxonomy" id="156304"/>
    <lineage>
        <taxon>Eukaryota</taxon>
        <taxon>Metazoa</taxon>
        <taxon>Ecdysozoa</taxon>
        <taxon>Arthropoda</taxon>
        <taxon>Hexapoda</taxon>
        <taxon>Insecta</taxon>
        <taxon>Pterygota</taxon>
        <taxon>Neoptera</taxon>
        <taxon>Endopterygota</taxon>
        <taxon>Hymenoptera</taxon>
        <taxon>Apocrita</taxon>
        <taxon>Aculeata</taxon>
        <taxon>Apoidea</taxon>
        <taxon>Anthophila</taxon>
        <taxon>Apidae</taxon>
        <taxon>Ceratina</taxon>
        <taxon>Zadontomerus</taxon>
    </lineage>
</organism>
<dbReference type="CDD" id="cd01205">
    <property type="entry name" value="EVH1_WASP-like"/>
    <property type="match status" value="1"/>
</dbReference>
<evidence type="ECO:0000259" key="10">
    <source>
        <dbReference type="PROSITE" id="PS50229"/>
    </source>
</evidence>
<feature type="compositionally biased region" description="Polar residues" evidence="8">
    <location>
        <begin position="411"/>
        <end position="420"/>
    </location>
</feature>
<dbReference type="Gene3D" id="3.90.810.10">
    <property type="entry name" value="CRIB domain"/>
    <property type="match status" value="1"/>
</dbReference>
<dbReference type="SUPFAM" id="SSF50729">
    <property type="entry name" value="PH domain-like"/>
    <property type="match status" value="1"/>
</dbReference>
<feature type="compositionally biased region" description="Low complexity" evidence="8">
    <location>
        <begin position="421"/>
        <end position="436"/>
    </location>
</feature>
<feature type="region of interest" description="Disordered" evidence="8">
    <location>
        <begin position="516"/>
        <end position="541"/>
    </location>
</feature>
<sequence length="541" mass="60069">MKSGTMSRHRGSILLKPEENEQVFQLIGNRCQCLAAGVIQLYLTESPSHKEWIKKTTGIITLIRDNSRRSFFLRLYCLQRKAMLWEHEVYNDMDYKAPLSYFHTFEAEDCMAAFNFANETDAMTLRNILLGKLNDKRIRRQQRRSKMEGETQHSATMPWRNQSNTSSVAFNTGSTSNLLNGTPNTLGVNRSASSSSMHKTKKKKREKTKKKLTKDDIGPPSNFRHLSHMGWNANSKELEIEKVDPHLKIFLDKAGVSEDQFRKPDMRDFIYDFIDKNGGMNAIREDISSTGSETNVQQSQQQQQPPVAPQRQEYPPPVPARTIPHQARSAPPLPPSRFNAPSTPPSAPPNAPPVHRALPSRPPPPSVTSAPSLPPPPPPPLPPPPPSGPAPVPRSRSDSTTPVPPPPPLPNLQNTDDGTVNTSATNNNNTSTNNNNEELADLRSTLMDSIRSGTTLKKVDRSEIKKENPQPTGSRNALLEQIRQGVELRPVSNEVKSKAPSVFQGGLASALSRALAERSNAIHSESDDSTSETSDDDEWED</sequence>
<keyword evidence="5" id="KW-0677">Repeat</keyword>
<name>A0AAJ7S6F5_9HYME</name>
<dbReference type="GO" id="GO:0005856">
    <property type="term" value="C:cytoskeleton"/>
    <property type="evidence" value="ECO:0007669"/>
    <property type="project" value="UniProtKB-SubCell"/>
</dbReference>
<keyword evidence="12" id="KW-1185">Reference proteome</keyword>
<feature type="compositionally biased region" description="Basic and acidic residues" evidence="8">
    <location>
        <begin position="457"/>
        <end position="468"/>
    </location>
</feature>
<dbReference type="CDD" id="cd00132">
    <property type="entry name" value="CRIB"/>
    <property type="match status" value="1"/>
</dbReference>
<keyword evidence="6" id="KW-0206">Cytoskeleton</keyword>
<evidence type="ECO:0000256" key="7">
    <source>
        <dbReference type="ARBA" id="ARBA00023242"/>
    </source>
</evidence>
<evidence type="ECO:0000259" key="11">
    <source>
        <dbReference type="PROSITE" id="PS51082"/>
    </source>
</evidence>
<dbReference type="Proteomes" id="UP000694925">
    <property type="component" value="Unplaced"/>
</dbReference>
<dbReference type="SMART" id="SM00285">
    <property type="entry name" value="PBD"/>
    <property type="match status" value="1"/>
</dbReference>
<feature type="compositionally biased region" description="Polar residues" evidence="8">
    <location>
        <begin position="152"/>
        <end position="197"/>
    </location>
</feature>
<feature type="domain" description="WH1" evidence="10">
    <location>
        <begin position="26"/>
        <end position="136"/>
    </location>
</feature>
<dbReference type="PANTHER" id="PTHR11202:SF36">
    <property type="entry name" value="ACTIN NUCLEATION-PROMOTING FACTOR WASL"/>
    <property type="match status" value="1"/>
</dbReference>